<dbReference type="AlphaFoldDB" id="F4WSG8"/>
<proteinExistence type="predicted"/>
<protein>
    <submittedName>
        <fullName evidence="1">Uncharacterized protein</fullName>
    </submittedName>
</protein>
<dbReference type="InParanoid" id="F4WSG8"/>
<name>F4WSG8_ACREC</name>
<organism evidence="2">
    <name type="scientific">Acromyrmex echinatior</name>
    <name type="common">Panamanian leafcutter ant</name>
    <name type="synonym">Acromyrmex octospinosus echinatior</name>
    <dbReference type="NCBI Taxonomy" id="103372"/>
    <lineage>
        <taxon>Eukaryota</taxon>
        <taxon>Metazoa</taxon>
        <taxon>Ecdysozoa</taxon>
        <taxon>Arthropoda</taxon>
        <taxon>Hexapoda</taxon>
        <taxon>Insecta</taxon>
        <taxon>Pterygota</taxon>
        <taxon>Neoptera</taxon>
        <taxon>Endopterygota</taxon>
        <taxon>Hymenoptera</taxon>
        <taxon>Apocrita</taxon>
        <taxon>Aculeata</taxon>
        <taxon>Formicoidea</taxon>
        <taxon>Formicidae</taxon>
        <taxon>Myrmicinae</taxon>
        <taxon>Acromyrmex</taxon>
    </lineage>
</organism>
<accession>F4WSG8</accession>
<keyword evidence="2" id="KW-1185">Reference proteome</keyword>
<sequence length="77" mass="8894">MACSEKSSQISVDETLLKDLVHENPRRRNSQGGQHQLEQSTSFSLYRQIRTSLKRGSLNHVVIMRNMQRALNIRRAS</sequence>
<evidence type="ECO:0000313" key="2">
    <source>
        <dbReference type="Proteomes" id="UP000007755"/>
    </source>
</evidence>
<dbReference type="EMBL" id="GL888321">
    <property type="protein sequence ID" value="EGI62885.1"/>
    <property type="molecule type" value="Genomic_DNA"/>
</dbReference>
<gene>
    <name evidence="1" type="ORF">G5I_08799</name>
</gene>
<evidence type="ECO:0000313" key="1">
    <source>
        <dbReference type="EMBL" id="EGI62885.1"/>
    </source>
</evidence>
<dbReference type="Proteomes" id="UP000007755">
    <property type="component" value="Unassembled WGS sequence"/>
</dbReference>
<reference evidence="1" key="1">
    <citation type="submission" date="2011-02" db="EMBL/GenBank/DDBJ databases">
        <title>The genome of the leaf-cutting ant Acromyrmex echinatior suggests key adaptations to social evolution and fungus farming.</title>
        <authorList>
            <person name="Nygaard S."/>
            <person name="Zhang G."/>
        </authorList>
    </citation>
    <scope>NUCLEOTIDE SEQUENCE</scope>
</reference>